<feature type="signal peptide" evidence="2">
    <location>
        <begin position="1"/>
        <end position="19"/>
    </location>
</feature>
<gene>
    <name evidence="4" type="ORF">BAN20980_01946</name>
    <name evidence="3" type="ORF">JQK92_13675</name>
</gene>
<name>A0A6P2G6Q5_9BURK</name>
<dbReference type="Proteomes" id="UP000494201">
    <property type="component" value="Unassembled WGS sequence"/>
</dbReference>
<evidence type="ECO:0008006" key="7">
    <source>
        <dbReference type="Google" id="ProtNLM"/>
    </source>
</evidence>
<reference evidence="4 5" key="1">
    <citation type="submission" date="2019-09" db="EMBL/GenBank/DDBJ databases">
        <authorList>
            <person name="Depoorter E."/>
        </authorList>
    </citation>
    <scope>NUCLEOTIDE SEQUENCE [LARGE SCALE GENOMIC DNA]</scope>
    <source>
        <strain evidence="4">LMG 20980</strain>
    </source>
</reference>
<dbReference type="RefSeq" id="WP_096508095.1">
    <property type="nucleotide sequence ID" value="NZ_CABVLY010000005.1"/>
</dbReference>
<proteinExistence type="predicted"/>
<feature type="chain" id="PRO_5043400242" description="Lipoprotein" evidence="2">
    <location>
        <begin position="20"/>
        <end position="90"/>
    </location>
</feature>
<dbReference type="AlphaFoldDB" id="A0A6P2G6Q5"/>
<sequence length="90" mass="9286">MKQKLIAAALMLASLTAYGADRAAEDVQSNMQTSNPTTNPSEQQSLSSGNAIGTPDSQPWPGMSGGSWSQLGSGWKQFGEAGKAEGIQGN</sequence>
<feature type="region of interest" description="Disordered" evidence="1">
    <location>
        <begin position="26"/>
        <end position="90"/>
    </location>
</feature>
<dbReference type="Proteomes" id="UP000755577">
    <property type="component" value="Unassembled WGS sequence"/>
</dbReference>
<reference evidence="3 6" key="2">
    <citation type="submission" date="2021-02" db="EMBL/GenBank/DDBJ databases">
        <title>Draft genome of the type strains Burkholderia anthina DSM16086.</title>
        <authorList>
            <person name="Hertel R."/>
            <person name="Meissner J."/>
            <person name="Poehlein A."/>
            <person name="Daniel R."/>
            <person name="Commichau F.M."/>
        </authorList>
    </citation>
    <scope>NUCLEOTIDE SEQUENCE [LARGE SCALE GENOMIC DNA]</scope>
    <source>
        <strain evidence="3 6">DSM 16086</strain>
    </source>
</reference>
<protein>
    <recommendedName>
        <fullName evidence="7">Lipoprotein</fullName>
    </recommendedName>
</protein>
<organism evidence="4 5">
    <name type="scientific">Burkholderia anthina</name>
    <dbReference type="NCBI Taxonomy" id="179879"/>
    <lineage>
        <taxon>Bacteria</taxon>
        <taxon>Pseudomonadati</taxon>
        <taxon>Pseudomonadota</taxon>
        <taxon>Betaproteobacteria</taxon>
        <taxon>Burkholderiales</taxon>
        <taxon>Burkholderiaceae</taxon>
        <taxon>Burkholderia</taxon>
        <taxon>Burkholderia cepacia complex</taxon>
    </lineage>
</organism>
<evidence type="ECO:0000313" key="4">
    <source>
        <dbReference type="EMBL" id="VVU49247.1"/>
    </source>
</evidence>
<evidence type="ECO:0000313" key="6">
    <source>
        <dbReference type="Proteomes" id="UP000755577"/>
    </source>
</evidence>
<keyword evidence="2" id="KW-0732">Signal</keyword>
<evidence type="ECO:0000313" key="5">
    <source>
        <dbReference type="Proteomes" id="UP000494201"/>
    </source>
</evidence>
<keyword evidence="6" id="KW-1185">Reference proteome</keyword>
<evidence type="ECO:0000256" key="2">
    <source>
        <dbReference type="SAM" id="SignalP"/>
    </source>
</evidence>
<accession>A0A6P2G6Q5</accession>
<dbReference type="EMBL" id="CABVLY010000005">
    <property type="protein sequence ID" value="VVU49247.1"/>
    <property type="molecule type" value="Genomic_DNA"/>
</dbReference>
<dbReference type="EMBL" id="JAFCIQ010000008">
    <property type="protein sequence ID" value="MBM2767478.1"/>
    <property type="molecule type" value="Genomic_DNA"/>
</dbReference>
<evidence type="ECO:0000313" key="3">
    <source>
        <dbReference type="EMBL" id="MBM2767478.1"/>
    </source>
</evidence>
<feature type="compositionally biased region" description="Polar residues" evidence="1">
    <location>
        <begin position="27"/>
        <end position="57"/>
    </location>
</feature>
<dbReference type="GeneID" id="56499980"/>
<evidence type="ECO:0000256" key="1">
    <source>
        <dbReference type="SAM" id="MobiDB-lite"/>
    </source>
</evidence>